<organism evidence="6 7">
    <name type="scientific">Mucor circinelloides f. circinelloides (strain 1006PhL)</name>
    <name type="common">Mucormycosis agent</name>
    <name type="synonym">Calyptromyces circinelloides</name>
    <dbReference type="NCBI Taxonomy" id="1220926"/>
    <lineage>
        <taxon>Eukaryota</taxon>
        <taxon>Fungi</taxon>
        <taxon>Fungi incertae sedis</taxon>
        <taxon>Mucoromycota</taxon>
        <taxon>Mucoromycotina</taxon>
        <taxon>Mucoromycetes</taxon>
        <taxon>Mucorales</taxon>
        <taxon>Mucorineae</taxon>
        <taxon>Mucoraceae</taxon>
        <taxon>Mucor</taxon>
    </lineage>
</organism>
<reference evidence="7" key="1">
    <citation type="submission" date="2013-05" db="EMBL/GenBank/DDBJ databases">
        <title>The Genome sequence of Mucor circinelloides f. circinelloides 1006PhL.</title>
        <authorList>
            <consortium name="The Broad Institute Genomics Platform"/>
            <person name="Cuomo C."/>
            <person name="Earl A."/>
            <person name="Findley K."/>
            <person name="Lee S.C."/>
            <person name="Walker B."/>
            <person name="Young S."/>
            <person name="Zeng Q."/>
            <person name="Gargeya S."/>
            <person name="Fitzgerald M."/>
            <person name="Haas B."/>
            <person name="Abouelleil A."/>
            <person name="Allen A.W."/>
            <person name="Alvarado L."/>
            <person name="Arachchi H.M."/>
            <person name="Berlin A.M."/>
            <person name="Chapman S.B."/>
            <person name="Gainer-Dewar J."/>
            <person name="Goldberg J."/>
            <person name="Griggs A."/>
            <person name="Gujja S."/>
            <person name="Hansen M."/>
            <person name="Howarth C."/>
            <person name="Imamovic A."/>
            <person name="Ireland A."/>
            <person name="Larimer J."/>
            <person name="McCowan C."/>
            <person name="Murphy C."/>
            <person name="Pearson M."/>
            <person name="Poon T.W."/>
            <person name="Priest M."/>
            <person name="Roberts A."/>
            <person name="Saif S."/>
            <person name="Shea T."/>
            <person name="Sisk P."/>
            <person name="Sykes S."/>
            <person name="Wortman J."/>
            <person name="Nusbaum C."/>
            <person name="Birren B."/>
        </authorList>
    </citation>
    <scope>NUCLEOTIDE SEQUENCE [LARGE SCALE GENOMIC DNA]</scope>
    <source>
        <strain evidence="7">1006PhL</strain>
    </source>
</reference>
<comment type="subcellular location">
    <subcellularLocation>
        <location evidence="1">Membrane</location>
    </subcellularLocation>
</comment>
<protein>
    <recommendedName>
        <fullName evidence="5">Armadillo-like helical domain-containing protein</fullName>
    </recommendedName>
</protein>
<evidence type="ECO:0000256" key="4">
    <source>
        <dbReference type="ARBA" id="ARBA00023136"/>
    </source>
</evidence>
<dbReference type="FunCoup" id="S2KHG6">
    <property type="interactions" value="624"/>
</dbReference>
<dbReference type="InterPro" id="IPR013636">
    <property type="entry name" value="ARMH3_C"/>
</dbReference>
<dbReference type="PANTHER" id="PTHR13608:SF3">
    <property type="entry name" value="ARMADILLO-LIKE HELICAL DOMAIN-CONTAINING PROTEIN 3"/>
    <property type="match status" value="1"/>
</dbReference>
<proteinExistence type="predicted"/>
<dbReference type="eggNOG" id="KOG4654">
    <property type="taxonomic scope" value="Eukaryota"/>
</dbReference>
<evidence type="ECO:0000256" key="3">
    <source>
        <dbReference type="ARBA" id="ARBA00022989"/>
    </source>
</evidence>
<dbReference type="PANTHER" id="PTHR13608">
    <property type="entry name" value="ARMADILLO-LIKE HELICAL DOMAIN-CONTAINING PROTEIN 3"/>
    <property type="match status" value="1"/>
</dbReference>
<dbReference type="VEuPathDB" id="FungiDB:HMPREF1544_01364"/>
<dbReference type="InterPro" id="IPR039868">
    <property type="entry name" value="ARMD3-like"/>
</dbReference>
<dbReference type="GO" id="GO:0005829">
    <property type="term" value="C:cytosol"/>
    <property type="evidence" value="ECO:0007669"/>
    <property type="project" value="TreeGrafter"/>
</dbReference>
<evidence type="ECO:0000256" key="2">
    <source>
        <dbReference type="ARBA" id="ARBA00022692"/>
    </source>
</evidence>
<dbReference type="Proteomes" id="UP000014254">
    <property type="component" value="Unassembled WGS sequence"/>
</dbReference>
<feature type="domain" description="Armadillo-like helical" evidence="5">
    <location>
        <begin position="404"/>
        <end position="552"/>
    </location>
</feature>
<dbReference type="OrthoDB" id="2012278at2759"/>
<evidence type="ECO:0000313" key="6">
    <source>
        <dbReference type="EMBL" id="EPB91855.1"/>
    </source>
</evidence>
<dbReference type="STRING" id="1220926.S2KHG6"/>
<evidence type="ECO:0000256" key="1">
    <source>
        <dbReference type="ARBA" id="ARBA00004370"/>
    </source>
</evidence>
<accession>S2KHG6</accession>
<dbReference type="EMBL" id="KE123905">
    <property type="protein sequence ID" value="EPB91855.1"/>
    <property type="molecule type" value="Genomic_DNA"/>
</dbReference>
<dbReference type="InParanoid" id="S2KHG6"/>
<dbReference type="AlphaFoldDB" id="S2KHG6"/>
<keyword evidence="4" id="KW-0472">Membrane</keyword>
<dbReference type="SMART" id="SM01158">
    <property type="entry name" value="DUF1741"/>
    <property type="match status" value="1"/>
</dbReference>
<dbReference type="OMA" id="CANSIIH"/>
<sequence length="553" mass="63173">MSSPIKRPEFKEKFVEISEDLFRGVNLYTTEAQKSGFWDNYLILPVNTKCITRLMQAKSEEGLLDLKQNLGDLFIACLEKLELSDLTHSEKTRQLNAIAILTAILRNLFSKKRLNHFNIISILTGLDEADVLFSKLVKAIQHHIQEPSTRSDTLQLALVLTAGSDNVNQNGLNGYFMSNDMSATLFHVLAEDATETSNENDHRDIVMLLGLLSNYNKYESRNPYLSHLKKTKQTKALENIIHMYTTTFTSLRSRYIELNDDEETLSKSVVTYMSRLFYSSAPAAPTEAENSKSLSALPSAQTALLLPLFDLINGNPYFIHTIVNVCSKTDSESAETKTTLLTCLISFASYLFENNRTERTSIYARLLLTILLRLTEENSVMNYMARDGSAAAVRLCRQRSPSLPLNKSSRSLFCAILDDVLLFIRHNIRKRLDLTSYKLAFSVMHRILSFVSKHKIRLDYHWVELWPSLTSTLHFIAQRLEELQLKEEFPLFLASFVSVFNMCVTHGETFLSDTKSYDSLYYEIIRATADFIKLSEYGTYKKPMRLTATHLVQ</sequence>
<evidence type="ECO:0000259" key="5">
    <source>
        <dbReference type="SMART" id="SM01158"/>
    </source>
</evidence>
<gene>
    <name evidence="6" type="ORF">HMPREF1544_01364</name>
</gene>
<evidence type="ECO:0000313" key="7">
    <source>
        <dbReference type="Proteomes" id="UP000014254"/>
    </source>
</evidence>
<dbReference type="GO" id="GO:0016020">
    <property type="term" value="C:membrane"/>
    <property type="evidence" value="ECO:0007669"/>
    <property type="project" value="UniProtKB-SubCell"/>
</dbReference>
<name>S2KHG6_MUCC1</name>
<dbReference type="Pfam" id="PF08427">
    <property type="entry name" value="ARMH3_C"/>
    <property type="match status" value="1"/>
</dbReference>
<keyword evidence="7" id="KW-1185">Reference proteome</keyword>
<keyword evidence="3" id="KW-1133">Transmembrane helix</keyword>
<keyword evidence="2" id="KW-0812">Transmembrane</keyword>